<dbReference type="KEGG" id="rbu:PG1C_09480"/>
<accession>A0A0C5JMN6</accession>
<keyword evidence="1" id="KW-0812">Transmembrane</keyword>
<evidence type="ECO:0000313" key="2">
    <source>
        <dbReference type="EMBL" id="AJP48611.1"/>
    </source>
</evidence>
<protein>
    <submittedName>
        <fullName evidence="2">Uncharacterized protein</fullName>
    </submittedName>
</protein>
<dbReference type="HOGENOM" id="CLU_1625755_0_0_4"/>
<reference evidence="2 3" key="1">
    <citation type="journal article" date="2015" name="Genome Announc.">
        <title>Complete Genome Sequence of a Novel Bacterium within the Family Rhodocyclaceae That Degrades Polycyclic Aromatic Hydrocarbons.</title>
        <authorList>
            <person name="Singleton D.R."/>
            <person name="Dickey A.N."/>
            <person name="Scholl E.H."/>
            <person name="Wright F.A."/>
            <person name="Aitken M.D."/>
        </authorList>
    </citation>
    <scope>NUCLEOTIDE SEQUENCE [LARGE SCALE GENOMIC DNA]</scope>
    <source>
        <strain evidence="3">PG1-Ca6</strain>
    </source>
</reference>
<dbReference type="EMBL" id="CP010554">
    <property type="protein sequence ID" value="AJP48611.1"/>
    <property type="molecule type" value="Genomic_DNA"/>
</dbReference>
<proteinExistence type="predicted"/>
<evidence type="ECO:0000313" key="3">
    <source>
        <dbReference type="Proteomes" id="UP000061603"/>
    </source>
</evidence>
<organism evidence="2 3">
    <name type="scientific">Rugosibacter aromaticivorans</name>
    <dbReference type="NCBI Taxonomy" id="1565605"/>
    <lineage>
        <taxon>Bacteria</taxon>
        <taxon>Pseudomonadati</taxon>
        <taxon>Pseudomonadota</taxon>
        <taxon>Betaproteobacteria</taxon>
        <taxon>Nitrosomonadales</taxon>
        <taxon>Sterolibacteriaceae</taxon>
        <taxon>Rugosibacter</taxon>
    </lineage>
</organism>
<sequence length="163" mass="17949">MDTKMDTARLRVTIFERSGIAIDEHDPIMAVLVASAHQTEEIGARLLRRMSPVRIVVAVAITGLVFATAGSLVTWRVEQRLFAVERADWMRQQSDPRREALLRSGQGMAALALAESGVAEMLAKCNGRRSWRIEDGYCVPATPDGKPDGFKAVDRQVRIDAGT</sequence>
<evidence type="ECO:0000256" key="1">
    <source>
        <dbReference type="SAM" id="Phobius"/>
    </source>
</evidence>
<keyword evidence="3" id="KW-1185">Reference proteome</keyword>
<keyword evidence="1" id="KW-0472">Membrane</keyword>
<dbReference type="AlphaFoldDB" id="A0A0C5JMN6"/>
<name>A0A0C5JMN6_9PROT</name>
<dbReference type="Proteomes" id="UP000061603">
    <property type="component" value="Chromosome"/>
</dbReference>
<dbReference type="STRING" id="1565605.PG1C_09480"/>
<feature type="transmembrane region" description="Helical" evidence="1">
    <location>
        <begin position="55"/>
        <end position="75"/>
    </location>
</feature>
<gene>
    <name evidence="2" type="ORF">PG1C_09480</name>
</gene>
<keyword evidence="1" id="KW-1133">Transmembrane helix</keyword>